<feature type="compositionally biased region" description="Low complexity" evidence="1">
    <location>
        <begin position="674"/>
        <end position="684"/>
    </location>
</feature>
<proteinExistence type="predicted"/>
<keyword evidence="2" id="KW-1133">Transmembrane helix</keyword>
<accession>A0A1B9IF36</accession>
<feature type="compositionally biased region" description="Polar residues" evidence="1">
    <location>
        <begin position="522"/>
        <end position="532"/>
    </location>
</feature>
<evidence type="ECO:0000313" key="3">
    <source>
        <dbReference type="EMBL" id="OCF54077.1"/>
    </source>
</evidence>
<feature type="compositionally biased region" description="Basic and acidic residues" evidence="1">
    <location>
        <begin position="283"/>
        <end position="292"/>
    </location>
</feature>
<feature type="compositionally biased region" description="Polar residues" evidence="1">
    <location>
        <begin position="398"/>
        <end position="420"/>
    </location>
</feature>
<feature type="compositionally biased region" description="Basic residues" evidence="1">
    <location>
        <begin position="198"/>
        <end position="207"/>
    </location>
</feature>
<dbReference type="OrthoDB" id="2565225at2759"/>
<feature type="compositionally biased region" description="Basic residues" evidence="1">
    <location>
        <begin position="123"/>
        <end position="139"/>
    </location>
</feature>
<feature type="region of interest" description="Disordered" evidence="1">
    <location>
        <begin position="398"/>
        <end position="532"/>
    </location>
</feature>
<feature type="region of interest" description="Disordered" evidence="1">
    <location>
        <begin position="306"/>
        <end position="378"/>
    </location>
</feature>
<protein>
    <submittedName>
        <fullName evidence="3">Uncharacterized protein</fullName>
    </submittedName>
</protein>
<feature type="compositionally biased region" description="Low complexity" evidence="1">
    <location>
        <begin position="166"/>
        <end position="195"/>
    </location>
</feature>
<name>A0A1B9IF36_9TREE</name>
<dbReference type="STRING" id="1331196.A0A1B9IF36"/>
<feature type="compositionally biased region" description="Low complexity" evidence="1">
    <location>
        <begin position="480"/>
        <end position="511"/>
    </location>
</feature>
<feature type="compositionally biased region" description="Polar residues" evidence="1">
    <location>
        <begin position="29"/>
        <end position="42"/>
    </location>
</feature>
<feature type="region of interest" description="Disordered" evidence="1">
    <location>
        <begin position="612"/>
        <end position="862"/>
    </location>
</feature>
<reference evidence="4" key="2">
    <citation type="submission" date="2013-12" db="EMBL/GenBank/DDBJ databases">
        <title>Evolution of pathogenesis and genome organization in the Tremellales.</title>
        <authorList>
            <person name="Cuomo C."/>
            <person name="Litvintseva A."/>
            <person name="Heitman J."/>
            <person name="Chen Y."/>
            <person name="Sun S."/>
            <person name="Springer D."/>
            <person name="Dromer F."/>
            <person name="Young S."/>
            <person name="Zeng Q."/>
            <person name="Chapman S."/>
            <person name="Gujja S."/>
            <person name="Saif S."/>
            <person name="Birren B."/>
        </authorList>
    </citation>
    <scope>NUCLEOTIDE SEQUENCE [LARGE SCALE GENOMIC DNA]</scope>
    <source>
        <strain evidence="4">CBS 10435</strain>
    </source>
</reference>
<keyword evidence="2" id="KW-0812">Transmembrane</keyword>
<feature type="compositionally biased region" description="Low complexity" evidence="1">
    <location>
        <begin position="612"/>
        <end position="623"/>
    </location>
</feature>
<dbReference type="Proteomes" id="UP000092583">
    <property type="component" value="Unassembled WGS sequence"/>
</dbReference>
<feature type="compositionally biased region" description="Basic residues" evidence="1">
    <location>
        <begin position="658"/>
        <end position="673"/>
    </location>
</feature>
<keyword evidence="4" id="KW-1185">Reference proteome</keyword>
<feature type="compositionally biased region" description="Basic and acidic residues" evidence="1">
    <location>
        <begin position="793"/>
        <end position="811"/>
    </location>
</feature>
<organism evidence="3 4">
    <name type="scientific">Kwoniella mangroviensis CBS 10435</name>
    <dbReference type="NCBI Taxonomy" id="1331196"/>
    <lineage>
        <taxon>Eukaryota</taxon>
        <taxon>Fungi</taxon>
        <taxon>Dikarya</taxon>
        <taxon>Basidiomycota</taxon>
        <taxon>Agaricomycotina</taxon>
        <taxon>Tremellomycetes</taxon>
        <taxon>Tremellales</taxon>
        <taxon>Cryptococcaceae</taxon>
        <taxon>Kwoniella</taxon>
    </lineage>
</organism>
<sequence>MSSSTPSGSKSDSTPSSSRSIPVPHAHFSAQSQSRFSYATTSPPTPDPDRLFFRPPHASPDPDVTASTPDRQGNNASMTNLVFGDDAGTGQAGGVAVGYGMDPKMLADMLSPPEPSSSGSSSSKRKKGKEKEKRVKKQTSRTSIKHQEQERNNVSPPSTPPPVPPKNLLLPNATPKSTRTVTSLSSSLSLGYSDTTHSHSHSHSRHSHSTEIHSPKKAIHGRMTSASSHQLNPKPSLASLSGFSPSQPNFQPNYLIYYDQEGYQGECENRPSTSTNYPNPSESFEHETTLGHGRERLQASLAALPWAEPPPRLPSPNNFNSPTSGTGYSSSTVRAETPQRTPTYSFLANDPSVSASASAMYDNHSRRPSATSSIKSQLTMPPIPEAISGLVLGVPQSPSVWAQSPSQSHESNRSSQQSGYSGMAEFQPSSSSKPSGKDGQTSPISQDMSSPGIISLMSNTSSNTNQSGSNNHDRYPSIGSAMATKASSSTSHSNGKWSFVSRSKSSSTTKSSRSKSFKSIHSAKSYNSKRGSLSTLGGHGGRYVLKRWEVIQNLSNINSSTQHWEVLDGEEVRKKENQMDLRSLVGRAWVLERFLRSGKRVSSQSLKILRPFTPSSSATSSPMPARPPLPHLPSSSISTTRHRPSLSVSVSVDPSRKSSLRHSHTFGKQHSPRSKSTSSSNTGTRRSKSSRDRRGSAPSIRVRLGKKLRRTESREDIFTEIGSSEEGGSRYNSRDNSVDSHSHEERNKEYPSVPSPKRKSIFEKEKEKGDDRVGGKGVIVFPEELSSSSNENIHNDGKKDSPPLPPKDHQYGKNRSGCTTPNCFNISPTSPTPLLPHPDPAYHTHTRSSHYDRSQANSDTNYLNPKCNTQGHDPEKGEGDVVLRYSPQSPHLGHRSPNWRNRQSVISYIETGVWEEKPKNRFKTFIGVGAGLVVVLIVGLLVGLLMKRKEQND</sequence>
<feature type="region of interest" description="Disordered" evidence="1">
    <location>
        <begin position="265"/>
        <end position="292"/>
    </location>
</feature>
<feature type="compositionally biased region" description="Polar residues" evidence="1">
    <location>
        <begin position="368"/>
        <end position="378"/>
    </location>
</feature>
<dbReference type="AlphaFoldDB" id="A0A1B9IF36"/>
<gene>
    <name evidence="3" type="ORF">L486_08446</name>
</gene>
<feature type="compositionally biased region" description="Polar residues" evidence="1">
    <location>
        <begin position="338"/>
        <end position="357"/>
    </location>
</feature>
<feature type="compositionally biased region" description="Basic and acidic residues" evidence="1">
    <location>
        <begin position="760"/>
        <end position="774"/>
    </location>
</feature>
<feature type="compositionally biased region" description="Polar residues" evidence="1">
    <location>
        <begin position="65"/>
        <end position="80"/>
    </location>
</feature>
<feature type="compositionally biased region" description="Basic and acidic residues" evidence="1">
    <location>
        <begin position="732"/>
        <end position="749"/>
    </location>
</feature>
<evidence type="ECO:0000256" key="2">
    <source>
        <dbReference type="SAM" id="Phobius"/>
    </source>
</evidence>
<feature type="transmembrane region" description="Helical" evidence="2">
    <location>
        <begin position="925"/>
        <end position="946"/>
    </location>
</feature>
<feature type="compositionally biased region" description="Low complexity" evidence="1">
    <location>
        <begin position="458"/>
        <end position="470"/>
    </location>
</feature>
<reference evidence="3 4" key="1">
    <citation type="submission" date="2013-07" db="EMBL/GenBank/DDBJ databases">
        <title>The Genome Sequence of Kwoniella mangroviensis CBS10435.</title>
        <authorList>
            <consortium name="The Broad Institute Genome Sequencing Platform"/>
            <person name="Cuomo C."/>
            <person name="Litvintseva A."/>
            <person name="Chen Y."/>
            <person name="Heitman J."/>
            <person name="Sun S."/>
            <person name="Springer D."/>
            <person name="Dromer F."/>
            <person name="Young S.K."/>
            <person name="Zeng Q."/>
            <person name="Gargeya S."/>
            <person name="Fitzgerald M."/>
            <person name="Abouelleil A."/>
            <person name="Alvarado L."/>
            <person name="Berlin A.M."/>
            <person name="Chapman S.B."/>
            <person name="Dewar J."/>
            <person name="Goldberg J."/>
            <person name="Griggs A."/>
            <person name="Gujja S."/>
            <person name="Hansen M."/>
            <person name="Howarth C."/>
            <person name="Imamovic A."/>
            <person name="Larimer J."/>
            <person name="McCowan C."/>
            <person name="Murphy C."/>
            <person name="Pearson M."/>
            <person name="Priest M."/>
            <person name="Roberts A."/>
            <person name="Saif S."/>
            <person name="Shea T."/>
            <person name="Sykes S."/>
            <person name="Wortman J."/>
            <person name="Nusbaum C."/>
            <person name="Birren B."/>
        </authorList>
    </citation>
    <scope>NUCLEOTIDE SEQUENCE [LARGE SCALE GENOMIC DNA]</scope>
    <source>
        <strain evidence="3 4">CBS 10435</strain>
    </source>
</reference>
<feature type="compositionally biased region" description="Pro residues" evidence="1">
    <location>
        <begin position="830"/>
        <end position="839"/>
    </location>
</feature>
<keyword evidence="2" id="KW-0472">Membrane</keyword>
<evidence type="ECO:0000256" key="1">
    <source>
        <dbReference type="SAM" id="MobiDB-lite"/>
    </source>
</evidence>
<feature type="compositionally biased region" description="Low complexity" evidence="1">
    <location>
        <begin position="1"/>
        <end position="20"/>
    </location>
</feature>
<dbReference type="EMBL" id="KV700094">
    <property type="protein sequence ID" value="OCF54077.1"/>
    <property type="molecule type" value="Genomic_DNA"/>
</dbReference>
<feature type="region of interest" description="Disordered" evidence="1">
    <location>
        <begin position="1"/>
        <end position="245"/>
    </location>
</feature>
<feature type="compositionally biased region" description="Low complexity" evidence="1">
    <location>
        <begin position="321"/>
        <end position="332"/>
    </location>
</feature>
<feature type="compositionally biased region" description="Low complexity" evidence="1">
    <location>
        <begin position="427"/>
        <end position="440"/>
    </location>
</feature>
<evidence type="ECO:0000313" key="4">
    <source>
        <dbReference type="Proteomes" id="UP000092583"/>
    </source>
</evidence>
<feature type="compositionally biased region" description="Polar residues" evidence="1">
    <location>
        <begin position="224"/>
        <end position="245"/>
    </location>
</feature>
<feature type="compositionally biased region" description="Polar residues" evidence="1">
    <location>
        <begin position="270"/>
        <end position="282"/>
    </location>
</feature>
<feature type="compositionally biased region" description="Polar residues" evidence="1">
    <location>
        <begin position="816"/>
        <end position="826"/>
    </location>
</feature>